<dbReference type="Pfam" id="PF06527">
    <property type="entry name" value="TniQ"/>
    <property type="match status" value="1"/>
</dbReference>
<accession>A0ABY2KNQ6</accession>
<protein>
    <recommendedName>
        <fullName evidence="1">TniQ domain-containing protein</fullName>
    </recommendedName>
</protein>
<name>A0ABY2KNQ6_9RHOB</name>
<organism evidence="2 3">
    <name type="scientific">Pseudotabrizicola sediminis</name>
    <dbReference type="NCBI Taxonomy" id="2486418"/>
    <lineage>
        <taxon>Bacteria</taxon>
        <taxon>Pseudomonadati</taxon>
        <taxon>Pseudomonadota</taxon>
        <taxon>Alphaproteobacteria</taxon>
        <taxon>Rhodobacterales</taxon>
        <taxon>Paracoccaceae</taxon>
        <taxon>Pseudotabrizicola</taxon>
    </lineage>
</organism>
<gene>
    <name evidence="2" type="ORF">EEB11_06185</name>
</gene>
<reference evidence="2 3" key="1">
    <citation type="submission" date="2018-11" db="EMBL/GenBank/DDBJ databases">
        <title>Tabrizicola sp. isolated from sediment of alpine lake.</title>
        <authorList>
            <person name="Liu Z."/>
        </authorList>
    </citation>
    <scope>NUCLEOTIDE SEQUENCE [LARGE SCALE GENOMIC DNA]</scope>
    <source>
        <strain evidence="2 3">DRYC-M-16</strain>
    </source>
</reference>
<feature type="domain" description="TniQ" evidence="1">
    <location>
        <begin position="32"/>
        <end position="161"/>
    </location>
</feature>
<sequence>MVPSAWKKSPTVGVARSAVLREGGADMALLPHLPFTPGESLYSYIERIARTHGNMGAVEFLRIIKIAPSGLVVADDIDIQQLSDITGAVPDDLKTGVLIQPDSATVLFRGEPTDKAFFGPGEWGYCPICAQENRDPYGNPVTKVVWQMASVRTCVDHSVFLLPHSVISSAGVSQDFPTVKKAYASKIEDVSPLEDHLRQRAAGASSSGWIDGQQIDVISRVSEIIGAILKFGQYTSMKSLSRCDLFVAGSVGFPFIAGGPAGIRAGLTEILSASRDKNCEPTPTAKFGILYKWLNDRVTQPECVEIAGIVRDFILETMPIDPGAVVLGEKVTVRRVHSIKSLALATGLSRDAVRGSLEGSGLVEAEILNTLPQAVALNSKAAEMAILMSEESLPEDPSDVARALSCSSRVALELLRSGMLCLSAKLSDDTTSAALSGPRNLFSFLSDIYEKADPVATMGDEMSDLWSIAHEFDLPVAALLQLILSERIKCVERVLSESGLQAVKASPREVGKLTTKTDRAEAIFASQAAKIIDAPTSYIDLLSRYPDANGDFLLRRSFRRKGRKVTWLVSLNDVRQFTRDHVSIDEISRSEGRRPTDTFRKLSETGIHPIFAEHKPPAIFYKRAPLT</sequence>
<dbReference type="EMBL" id="RPEM01000003">
    <property type="protein sequence ID" value="TGD44270.1"/>
    <property type="molecule type" value="Genomic_DNA"/>
</dbReference>
<dbReference type="InterPro" id="IPR009492">
    <property type="entry name" value="TniQ"/>
</dbReference>
<dbReference type="Proteomes" id="UP000297741">
    <property type="component" value="Unassembled WGS sequence"/>
</dbReference>
<proteinExistence type="predicted"/>
<evidence type="ECO:0000313" key="3">
    <source>
        <dbReference type="Proteomes" id="UP000297741"/>
    </source>
</evidence>
<keyword evidence="3" id="KW-1185">Reference proteome</keyword>
<evidence type="ECO:0000313" key="2">
    <source>
        <dbReference type="EMBL" id="TGD44270.1"/>
    </source>
</evidence>
<comment type="caution">
    <text evidence="2">The sequence shown here is derived from an EMBL/GenBank/DDBJ whole genome shotgun (WGS) entry which is preliminary data.</text>
</comment>
<evidence type="ECO:0000259" key="1">
    <source>
        <dbReference type="Pfam" id="PF06527"/>
    </source>
</evidence>